<reference evidence="4" key="1">
    <citation type="submission" date="2018-05" db="EMBL/GenBank/DDBJ databases">
        <authorList>
            <person name="Lanie J.A."/>
            <person name="Ng W.-L."/>
            <person name="Kazmierczak K.M."/>
            <person name="Andrzejewski T.M."/>
            <person name="Davidsen T.M."/>
            <person name="Wayne K.J."/>
            <person name="Tettelin H."/>
            <person name="Glass J.I."/>
            <person name="Rusch D."/>
            <person name="Podicherti R."/>
            <person name="Tsui H.-C.T."/>
            <person name="Winkler M.E."/>
        </authorList>
    </citation>
    <scope>NUCLEOTIDE SEQUENCE</scope>
    <source>
        <strain evidence="4">KNB</strain>
    </source>
</reference>
<protein>
    <recommendedName>
        <fullName evidence="2">Protein-L-isoaspartate O-methyltransferase</fullName>
    </recommendedName>
    <alternativeName>
        <fullName evidence="3">Protein L-isoaspartyl methyltransferase</fullName>
    </alternativeName>
</protein>
<keyword evidence="4" id="KW-0489">Methyltransferase</keyword>
<organism evidence="4">
    <name type="scientific">Candidatus Nitrotoga fabula</name>
    <dbReference type="NCBI Taxonomy" id="2182327"/>
    <lineage>
        <taxon>Bacteria</taxon>
        <taxon>Pseudomonadati</taxon>
        <taxon>Pseudomonadota</taxon>
        <taxon>Betaproteobacteria</taxon>
        <taxon>Nitrosomonadales</taxon>
        <taxon>Gallionellaceae</taxon>
        <taxon>Candidatus Nitrotoga</taxon>
    </lineage>
</organism>
<evidence type="ECO:0000313" key="4">
    <source>
        <dbReference type="EMBL" id="SPS04952.1"/>
    </source>
</evidence>
<dbReference type="PANTHER" id="PTHR11579">
    <property type="entry name" value="PROTEIN-L-ISOASPARTATE O-METHYLTRANSFERASE"/>
    <property type="match status" value="1"/>
</dbReference>
<dbReference type="GO" id="GO:0005737">
    <property type="term" value="C:cytoplasm"/>
    <property type="evidence" value="ECO:0007669"/>
    <property type="project" value="TreeGrafter"/>
</dbReference>
<dbReference type="PANTHER" id="PTHR11579:SF18">
    <property type="entry name" value="PROTEIN-L-ISOASPARTATE O-METHYLTRANSFERASE"/>
    <property type="match status" value="1"/>
</dbReference>
<evidence type="ECO:0000256" key="2">
    <source>
        <dbReference type="ARBA" id="ARBA00013346"/>
    </source>
</evidence>
<comment type="similarity">
    <text evidence="1">Belongs to the methyltransferase superfamily. L-isoaspartyl/D-aspartyl protein methyltransferase family.</text>
</comment>
<evidence type="ECO:0000256" key="1">
    <source>
        <dbReference type="ARBA" id="ARBA00005369"/>
    </source>
</evidence>
<dbReference type="GO" id="GO:0032259">
    <property type="term" value="P:methylation"/>
    <property type="evidence" value="ECO:0007669"/>
    <property type="project" value="UniProtKB-KW"/>
</dbReference>
<dbReference type="CDD" id="cd02440">
    <property type="entry name" value="AdoMet_MTases"/>
    <property type="match status" value="1"/>
</dbReference>
<name>A0A2X0R4X4_9PROT</name>
<accession>A0A2X0R4X4</accession>
<keyword evidence="4" id="KW-0808">Transferase</keyword>
<dbReference type="SUPFAM" id="SSF53335">
    <property type="entry name" value="S-adenosyl-L-methionine-dependent methyltransferases"/>
    <property type="match status" value="1"/>
</dbReference>
<evidence type="ECO:0000256" key="3">
    <source>
        <dbReference type="ARBA" id="ARBA00030757"/>
    </source>
</evidence>
<dbReference type="EMBL" id="LS423452">
    <property type="protein sequence ID" value="SPS04952.1"/>
    <property type="molecule type" value="Genomic_DNA"/>
</dbReference>
<dbReference type="Pfam" id="PF01135">
    <property type="entry name" value="PCMT"/>
    <property type="match status" value="1"/>
</dbReference>
<dbReference type="AlphaFoldDB" id="A0A2X0R4X4"/>
<dbReference type="GO" id="GO:0004719">
    <property type="term" value="F:protein-L-isoaspartate (D-aspartate) O-methyltransferase activity"/>
    <property type="evidence" value="ECO:0007669"/>
    <property type="project" value="InterPro"/>
</dbReference>
<dbReference type="InterPro" id="IPR000682">
    <property type="entry name" value="PCMT"/>
</dbReference>
<dbReference type="Gene3D" id="3.40.50.150">
    <property type="entry name" value="Vaccinia Virus protein VP39"/>
    <property type="match status" value="1"/>
</dbReference>
<proteinExistence type="inferred from homology"/>
<sequence>MGNLEQARFNMVEQQIRPWDVLDVRILDLLSAVKRENFVPTDRQNMAFMDMEIPLGHGASMWSPKLEARALQILQVKGSDRVLEIGSGSGYLTALLAHLAKHVTSIEIVPELHAFAKKNLIAHQIQNVTLELGDAAQGWPGTYDVIVLTGSVPVLPKAFQNSLNPEGRLFAIVGDEPVMHARLIRCLAPGKFEAETIFETVVAPLQNALPPERFIF</sequence>
<dbReference type="InterPro" id="IPR029063">
    <property type="entry name" value="SAM-dependent_MTases_sf"/>
</dbReference>
<gene>
    <name evidence="4" type="ORF">NITFAB_0541</name>
</gene>